<evidence type="ECO:0000256" key="1">
    <source>
        <dbReference type="SAM" id="MobiDB-lite"/>
    </source>
</evidence>
<feature type="region of interest" description="Disordered" evidence="1">
    <location>
        <begin position="22"/>
        <end position="48"/>
    </location>
</feature>
<evidence type="ECO:0008006" key="5">
    <source>
        <dbReference type="Google" id="ProtNLM"/>
    </source>
</evidence>
<evidence type="ECO:0000256" key="2">
    <source>
        <dbReference type="SAM" id="Phobius"/>
    </source>
</evidence>
<comment type="caution">
    <text evidence="3">The sequence shown here is derived from an EMBL/GenBank/DDBJ whole genome shotgun (WGS) entry which is preliminary data.</text>
</comment>
<name>A0A9W8NMF9_9PEZI</name>
<dbReference type="Proteomes" id="UP001148614">
    <property type="component" value="Unassembled WGS sequence"/>
</dbReference>
<dbReference type="AlphaFoldDB" id="A0A9W8NMF9"/>
<sequence>MAAYLTTMPAKHNEPIMLQRAVTSSHRPQHQLRRSITEQSPPFKQSRVHQYLYRKDRDRDDRLPLSAGPSGRGSLELLRADVVSSARIGMVLGGGDDVPTAGEIGASHRILKNDDNAQEKNEAAVAASAAAISTLKTSLVELNTFSNATIARLEETYSTILQRLGSLKSTMVALKELAAMSQELNESFNNESRALVSEIESQLGVYDQSTEQKKCIQDLQARIHAGRDKVQALSKRVDIVRDRIEGWKKADKEWQERTRKRLKIIWIIISIVTFVLVVLFIGAQYAPTDISKLAEAAPTALGGKPSMESFAGNNSRSAATMAEEVREELTLRRVPESGDEAVLRIFDEL</sequence>
<keyword evidence="2" id="KW-1133">Transmembrane helix</keyword>
<gene>
    <name evidence="3" type="ORF">NPX13_g665</name>
</gene>
<dbReference type="VEuPathDB" id="FungiDB:F4678DRAFT_422059"/>
<reference evidence="3" key="1">
    <citation type="submission" date="2022-07" db="EMBL/GenBank/DDBJ databases">
        <title>Genome Sequence of Xylaria arbuscula.</title>
        <authorList>
            <person name="Buettner E."/>
        </authorList>
    </citation>
    <scope>NUCLEOTIDE SEQUENCE</scope>
    <source>
        <strain evidence="3">VT107</strain>
    </source>
</reference>
<organism evidence="3 4">
    <name type="scientific">Xylaria arbuscula</name>
    <dbReference type="NCBI Taxonomy" id="114810"/>
    <lineage>
        <taxon>Eukaryota</taxon>
        <taxon>Fungi</taxon>
        <taxon>Dikarya</taxon>
        <taxon>Ascomycota</taxon>
        <taxon>Pezizomycotina</taxon>
        <taxon>Sordariomycetes</taxon>
        <taxon>Xylariomycetidae</taxon>
        <taxon>Xylariales</taxon>
        <taxon>Xylariaceae</taxon>
        <taxon>Xylaria</taxon>
    </lineage>
</organism>
<evidence type="ECO:0000313" key="4">
    <source>
        <dbReference type="Proteomes" id="UP001148614"/>
    </source>
</evidence>
<keyword evidence="2" id="KW-0472">Membrane</keyword>
<keyword evidence="2" id="KW-0812">Transmembrane</keyword>
<keyword evidence="4" id="KW-1185">Reference proteome</keyword>
<protein>
    <recommendedName>
        <fullName evidence="5">Septum formation initiator domain-containing protein</fullName>
    </recommendedName>
</protein>
<accession>A0A9W8NMF9</accession>
<evidence type="ECO:0000313" key="3">
    <source>
        <dbReference type="EMBL" id="KAJ3579901.1"/>
    </source>
</evidence>
<proteinExistence type="predicted"/>
<dbReference type="EMBL" id="JANPWZ010000047">
    <property type="protein sequence ID" value="KAJ3579901.1"/>
    <property type="molecule type" value="Genomic_DNA"/>
</dbReference>
<feature type="transmembrane region" description="Helical" evidence="2">
    <location>
        <begin position="264"/>
        <end position="286"/>
    </location>
</feature>